<dbReference type="GO" id="GO:0006824">
    <property type="term" value="P:cobalt ion transport"/>
    <property type="evidence" value="ECO:0007669"/>
    <property type="project" value="InterPro"/>
</dbReference>
<keyword evidence="4 6" id="KW-1133">Transmembrane helix</keyword>
<organism evidence="8 9">
    <name type="scientific">Saccharopolyspora thermophila</name>
    <dbReference type="NCBI Taxonomy" id="89367"/>
    <lineage>
        <taxon>Bacteria</taxon>
        <taxon>Bacillati</taxon>
        <taxon>Actinomycetota</taxon>
        <taxon>Actinomycetes</taxon>
        <taxon>Pseudonocardiales</taxon>
        <taxon>Pseudonocardiaceae</taxon>
        <taxon>Saccharopolyspora</taxon>
    </lineage>
</organism>
<dbReference type="Pfam" id="PF02361">
    <property type="entry name" value="CbiQ"/>
    <property type="match status" value="1"/>
</dbReference>
<reference evidence="8" key="4">
    <citation type="submission" date="2020-09" db="EMBL/GenBank/DDBJ databases">
        <authorList>
            <person name="Sun Q."/>
            <person name="Zhou Y."/>
        </authorList>
    </citation>
    <scope>NUCLEOTIDE SEQUENCE</scope>
    <source>
        <strain evidence="8">CGMCC 4.7206</strain>
    </source>
</reference>
<dbReference type="AlphaFoldDB" id="A0A917JT71"/>
<dbReference type="InterPro" id="IPR003339">
    <property type="entry name" value="ABC/ECF_trnsptr_transmembrane"/>
</dbReference>
<dbReference type="PANTHER" id="PTHR34857:SF2">
    <property type="entry name" value="SLL0384 PROTEIN"/>
    <property type="match status" value="1"/>
</dbReference>
<dbReference type="Proteomes" id="UP000597989">
    <property type="component" value="Unassembled WGS sequence"/>
</dbReference>
<dbReference type="GO" id="GO:0043190">
    <property type="term" value="C:ATP-binding cassette (ABC) transporter complex"/>
    <property type="evidence" value="ECO:0007669"/>
    <property type="project" value="InterPro"/>
</dbReference>
<keyword evidence="3 6" id="KW-0812">Transmembrane</keyword>
<comment type="caution">
    <text evidence="8">The sequence shown here is derived from an EMBL/GenBank/DDBJ whole genome shotgun (WGS) entry which is preliminary data.</text>
</comment>
<feature type="transmembrane region" description="Helical" evidence="6">
    <location>
        <begin position="234"/>
        <end position="253"/>
    </location>
</feature>
<evidence type="ECO:0000313" key="8">
    <source>
        <dbReference type="EMBL" id="GGI85862.1"/>
    </source>
</evidence>
<evidence type="ECO:0000256" key="6">
    <source>
        <dbReference type="SAM" id="Phobius"/>
    </source>
</evidence>
<dbReference type="CDD" id="cd16914">
    <property type="entry name" value="EcfT"/>
    <property type="match status" value="1"/>
</dbReference>
<reference evidence="7" key="1">
    <citation type="journal article" date="2014" name="Int. J. Syst. Evol. Microbiol.">
        <title>Complete genome of a new Firmicutes species belonging to the dominant human colonic microbiota ('Ruminococcus bicirculans') reveals two chromosomes and a selective capacity to utilize plant glucans.</title>
        <authorList>
            <consortium name="NISC Comparative Sequencing Program"/>
            <person name="Wegmann U."/>
            <person name="Louis P."/>
            <person name="Goesmann A."/>
            <person name="Henrissat B."/>
            <person name="Duncan S.H."/>
            <person name="Flint H.J."/>
        </authorList>
    </citation>
    <scope>NUCLEOTIDE SEQUENCE</scope>
    <source>
        <strain evidence="7">JCM 10664</strain>
    </source>
</reference>
<reference evidence="8 9" key="2">
    <citation type="journal article" date="2014" name="Int. J. Syst. Evol. Microbiol.">
        <title>Complete genome sequence of Corynebacterium casei LMG S-19264T (=DSM 44701T), isolated from a smear-ripened cheese.</title>
        <authorList>
            <consortium name="US DOE Joint Genome Institute (JGI-PGF)"/>
            <person name="Walter F."/>
            <person name="Albersmeier A."/>
            <person name="Kalinowski J."/>
            <person name="Ruckert C."/>
        </authorList>
    </citation>
    <scope>NUCLEOTIDE SEQUENCE [LARGE SCALE GENOMIC DNA]</scope>
    <source>
        <strain evidence="8 9">CGMCC 4.7206</strain>
    </source>
</reference>
<keyword evidence="5 6" id="KW-0472">Membrane</keyword>
<feature type="transmembrane region" description="Helical" evidence="6">
    <location>
        <begin position="72"/>
        <end position="89"/>
    </location>
</feature>
<dbReference type="PANTHER" id="PTHR34857">
    <property type="entry name" value="SLL0384 PROTEIN"/>
    <property type="match status" value="1"/>
</dbReference>
<dbReference type="EMBL" id="BAAAHC010000019">
    <property type="protein sequence ID" value="GAA0536503.1"/>
    <property type="molecule type" value="Genomic_DNA"/>
</dbReference>
<reference evidence="10" key="3">
    <citation type="journal article" date="2019" name="Int. J. Syst. Evol. Microbiol.">
        <title>The Global Catalogue of Microorganisms (GCM) 10K type strain sequencing project: providing services to taxonomists for standard genome sequencing and annotation.</title>
        <authorList>
            <consortium name="The Broad Institute Genomics Platform"/>
            <consortium name="The Broad Institute Genome Sequencing Center for Infectious Disease"/>
            <person name="Wu L."/>
            <person name="Ma J."/>
        </authorList>
    </citation>
    <scope>NUCLEOTIDE SEQUENCE [LARGE SCALE GENOMIC DNA]</scope>
    <source>
        <strain evidence="10">JCM 10664</strain>
    </source>
</reference>
<evidence type="ECO:0000256" key="5">
    <source>
        <dbReference type="ARBA" id="ARBA00023136"/>
    </source>
</evidence>
<dbReference type="RefSeq" id="WP_188987388.1">
    <property type="nucleotide sequence ID" value="NZ_BAAAHC010000019.1"/>
</dbReference>
<gene>
    <name evidence="8" type="primary">cbiQ</name>
    <name evidence="7" type="ORF">GCM10009545_44070</name>
    <name evidence="8" type="ORF">GCM10011581_23680</name>
</gene>
<dbReference type="InterPro" id="IPR012809">
    <property type="entry name" value="ECF_CbiQ"/>
</dbReference>
<evidence type="ECO:0000256" key="2">
    <source>
        <dbReference type="ARBA" id="ARBA00022475"/>
    </source>
</evidence>
<reference evidence="7" key="5">
    <citation type="submission" date="2023-12" db="EMBL/GenBank/DDBJ databases">
        <authorList>
            <person name="Sun Q."/>
            <person name="Inoue M."/>
        </authorList>
    </citation>
    <scope>NUCLEOTIDE SEQUENCE</scope>
    <source>
        <strain evidence="7">JCM 10664</strain>
    </source>
</reference>
<evidence type="ECO:0000313" key="10">
    <source>
        <dbReference type="Proteomes" id="UP001500220"/>
    </source>
</evidence>
<proteinExistence type="predicted"/>
<dbReference type="InterPro" id="IPR051611">
    <property type="entry name" value="ECF_transporter_component"/>
</dbReference>
<comment type="subcellular location">
    <subcellularLocation>
        <location evidence="1">Cell membrane</location>
        <topology evidence="1">Multi-pass membrane protein</topology>
    </subcellularLocation>
</comment>
<protein>
    <submittedName>
        <fullName evidence="8">Cobalt ECF transporter T component CbiQ</fullName>
    </submittedName>
</protein>
<evidence type="ECO:0000313" key="9">
    <source>
        <dbReference type="Proteomes" id="UP000597989"/>
    </source>
</evidence>
<dbReference type="Proteomes" id="UP001500220">
    <property type="component" value="Unassembled WGS sequence"/>
</dbReference>
<sequence>MGAGHASALHLPGNSALHRLPPEVKIVAAFLTVLCVVATPREAFWAFGGHAALLLALVAAAGIPVRWLASRLLIEVPFVVLAFLLPFTAGGPTTDVAGLALSVEGLLAGWNILAKGTLGLATSLVLAATTEPGELVVGLQRLRAPRLLITIITLMLRYAEVIVAEAARMRVARISRGHDPRFLWQVGATARGIGSLFIRSYERGERVHLAMVSRGWSGTMPELGSSPRSSSAQWWLGMVPPCVAVVVLGVTLWTV</sequence>
<feature type="transmembrane region" description="Helical" evidence="6">
    <location>
        <begin position="43"/>
        <end position="65"/>
    </location>
</feature>
<name>A0A917JT71_9PSEU</name>
<evidence type="ECO:0000256" key="4">
    <source>
        <dbReference type="ARBA" id="ARBA00022989"/>
    </source>
</evidence>
<feature type="transmembrane region" description="Helical" evidence="6">
    <location>
        <begin position="147"/>
        <end position="167"/>
    </location>
</feature>
<dbReference type="EMBL" id="BMMT01000007">
    <property type="protein sequence ID" value="GGI85862.1"/>
    <property type="molecule type" value="Genomic_DNA"/>
</dbReference>
<evidence type="ECO:0000313" key="7">
    <source>
        <dbReference type="EMBL" id="GAA0536503.1"/>
    </source>
</evidence>
<evidence type="ECO:0000256" key="1">
    <source>
        <dbReference type="ARBA" id="ARBA00004651"/>
    </source>
</evidence>
<dbReference type="NCBIfam" id="TIGR02454">
    <property type="entry name" value="ECF_T_CbiQ"/>
    <property type="match status" value="1"/>
</dbReference>
<keyword evidence="10" id="KW-1185">Reference proteome</keyword>
<accession>A0A917JT71</accession>
<evidence type="ECO:0000256" key="3">
    <source>
        <dbReference type="ARBA" id="ARBA00022692"/>
    </source>
</evidence>
<keyword evidence="2" id="KW-1003">Cell membrane</keyword>